<name>G5A6U2_PHYSP</name>
<evidence type="ECO:0000313" key="2">
    <source>
        <dbReference type="EMBL" id="EGZ09047.1"/>
    </source>
</evidence>
<dbReference type="AlphaFoldDB" id="G5A6U2"/>
<evidence type="ECO:0000256" key="1">
    <source>
        <dbReference type="SAM" id="Coils"/>
    </source>
</evidence>
<dbReference type="GeneID" id="20642613"/>
<sequence>MASDGFFEDVAACFGTKAHQEQSPQSGEVFAVSSELSTNITSVSSCGTLGDTIKTRKEKEALRKRQYHHRLRAERDTLRREVDELTLQLQRLKQTQAGRSLAIYERHQHVIAETEQILLFAAARAQAAHIETYHGHQSAASVTTTPVDSILQAPARSSFDQILFVVHLRGLESCCARVDQVFRELEMINLPDGVTTTLYRCQDGGGAMQHLNKFVQPYNYEDTHTAIWKLSKLHHRQQDREMFLGLIDDEEFNVIRFRLIRTLADGRNVSVLQRYIIRRRVEKNRTMLVWKTISEGEGYFCGLYMDESGWVCIEPATEEGSTLVRICVRQTPMRFNFCRVPPSVIGEFARVMQSSVEEDMREISSSLDKLQLDATLEGIDI</sequence>
<dbReference type="Proteomes" id="UP000002640">
    <property type="component" value="Unassembled WGS sequence"/>
</dbReference>
<dbReference type="EMBL" id="JH159160">
    <property type="protein sequence ID" value="EGZ09047.1"/>
    <property type="molecule type" value="Genomic_DNA"/>
</dbReference>
<dbReference type="RefSeq" id="XP_009535680.1">
    <property type="nucleotide sequence ID" value="XM_009537385.1"/>
</dbReference>
<keyword evidence="3" id="KW-1185">Reference proteome</keyword>
<accession>G5A6U2</accession>
<reference evidence="2 3" key="1">
    <citation type="journal article" date="2006" name="Science">
        <title>Phytophthora genome sequences uncover evolutionary origins and mechanisms of pathogenesis.</title>
        <authorList>
            <person name="Tyler B.M."/>
            <person name="Tripathy S."/>
            <person name="Zhang X."/>
            <person name="Dehal P."/>
            <person name="Jiang R.H."/>
            <person name="Aerts A."/>
            <person name="Arredondo F.D."/>
            <person name="Baxter L."/>
            <person name="Bensasson D."/>
            <person name="Beynon J.L."/>
            <person name="Chapman J."/>
            <person name="Damasceno C.M."/>
            <person name="Dorrance A.E."/>
            <person name="Dou D."/>
            <person name="Dickerman A.W."/>
            <person name="Dubchak I.L."/>
            <person name="Garbelotto M."/>
            <person name="Gijzen M."/>
            <person name="Gordon S.G."/>
            <person name="Govers F."/>
            <person name="Grunwald N.J."/>
            <person name="Huang W."/>
            <person name="Ivors K.L."/>
            <person name="Jones R.W."/>
            <person name="Kamoun S."/>
            <person name="Krampis K."/>
            <person name="Lamour K.H."/>
            <person name="Lee M.K."/>
            <person name="McDonald W.H."/>
            <person name="Medina M."/>
            <person name="Meijer H.J."/>
            <person name="Nordberg E.K."/>
            <person name="Maclean D.J."/>
            <person name="Ospina-Giraldo M.D."/>
            <person name="Morris P.F."/>
            <person name="Phuntumart V."/>
            <person name="Putnam N.H."/>
            <person name="Rash S."/>
            <person name="Rose J.K."/>
            <person name="Sakihama Y."/>
            <person name="Salamov A.A."/>
            <person name="Savidor A."/>
            <person name="Scheuring C.F."/>
            <person name="Smith B.M."/>
            <person name="Sobral B.W."/>
            <person name="Terry A."/>
            <person name="Torto-Alalibo T.A."/>
            <person name="Win J."/>
            <person name="Xu Z."/>
            <person name="Zhang H."/>
            <person name="Grigoriev I.V."/>
            <person name="Rokhsar D.S."/>
            <person name="Boore J.L."/>
        </authorList>
    </citation>
    <scope>NUCLEOTIDE SEQUENCE [LARGE SCALE GENOMIC DNA]</scope>
    <source>
        <strain evidence="2 3">P6497</strain>
    </source>
</reference>
<protein>
    <recommendedName>
        <fullName evidence="4">M96 mating-specific protein family</fullName>
    </recommendedName>
</protein>
<feature type="coiled-coil region" evidence="1">
    <location>
        <begin position="68"/>
        <end position="95"/>
    </location>
</feature>
<keyword evidence="1" id="KW-0175">Coiled coil</keyword>
<dbReference type="InParanoid" id="G5A6U2"/>
<dbReference type="SMR" id="G5A6U2"/>
<dbReference type="KEGG" id="psoj:PHYSODRAFT_305839"/>
<gene>
    <name evidence="2" type="ORF">PHYSODRAFT_305839</name>
</gene>
<proteinExistence type="predicted"/>
<evidence type="ECO:0000313" key="3">
    <source>
        <dbReference type="Proteomes" id="UP000002640"/>
    </source>
</evidence>
<evidence type="ECO:0008006" key="4">
    <source>
        <dbReference type="Google" id="ProtNLM"/>
    </source>
</evidence>
<organism evidence="2 3">
    <name type="scientific">Phytophthora sojae (strain P6497)</name>
    <name type="common">Soybean stem and root rot agent</name>
    <name type="synonym">Phytophthora megasperma f. sp. glycines</name>
    <dbReference type="NCBI Taxonomy" id="1094619"/>
    <lineage>
        <taxon>Eukaryota</taxon>
        <taxon>Sar</taxon>
        <taxon>Stramenopiles</taxon>
        <taxon>Oomycota</taxon>
        <taxon>Peronosporomycetes</taxon>
        <taxon>Peronosporales</taxon>
        <taxon>Peronosporaceae</taxon>
        <taxon>Phytophthora</taxon>
    </lineage>
</organism>